<dbReference type="InterPro" id="IPR014756">
    <property type="entry name" value="Ig_E-set"/>
</dbReference>
<dbReference type="GO" id="GO:0030151">
    <property type="term" value="F:molybdenum ion binding"/>
    <property type="evidence" value="ECO:0007669"/>
    <property type="project" value="InterPro"/>
</dbReference>
<dbReference type="InterPro" id="IPR005066">
    <property type="entry name" value="MoCF_OxRdtse_dimer"/>
</dbReference>
<comment type="cofactor">
    <cofactor evidence="1">
        <name>Mo-molybdopterin</name>
        <dbReference type="ChEBI" id="CHEBI:71302"/>
    </cofactor>
</comment>
<evidence type="ECO:0000256" key="7">
    <source>
        <dbReference type="ARBA" id="ARBA00015499"/>
    </source>
</evidence>
<comment type="caution">
    <text evidence="17">The sequence shown here is derived from an EMBL/GenBank/DDBJ whole genome shotgun (WGS) entry which is preliminary data.</text>
</comment>
<dbReference type="PRINTS" id="PR00407">
    <property type="entry name" value="EUMOPTERIN"/>
</dbReference>
<dbReference type="Proteomes" id="UP000738349">
    <property type="component" value="Unassembled WGS sequence"/>
</dbReference>
<dbReference type="Gene3D" id="2.60.40.650">
    <property type="match status" value="1"/>
</dbReference>
<sequence length="678" mass="74482">MSVSGLSPVARRLPCRPWQQPCCNLLNGPARAQARRRLFSSTPLNKTNTKSKTRPTASSSTSSSSFPNPSFSSRRNIQSITLVTGAASLFLAFSLLHAPPAQCDSPAQPSDSQHHGRDPNLPRIRIAEVRKHDGRSAHPWVIYGDRVYDITDWIAGHPGGEVILRAAGGSIEPYWDIFSIHKTQYIYDILGQFLIGYVDPADLVDGRPMREEIEDPFSDDPERHPALITMTAKPRNAETPTDAMTADFLTPNDLFYVRNHMWVPTIPDDPDRYTLTVELEDGSVKEYTLRDLKTRFAAHKVTAALQCSGNRRRHMSEGSGRKANGLPWNVGAISNASWEGVLLSDVLADAGFDVASGIAGTSEAKHVQFSGLEAYGASIPIKKAIDPQGDVLLAYSMNGQALPRDHGFPLRAVVPGHVAARSVKWLSHISLSDEESTSQWQRRDYKCFGPNQTHVDWETAPAIQEMPVQSAITGCRLGGWTKLTPQNSQNNPSETNKTSKTSEASNAKPRYAQHASLSGYAYSGGGRAIVRVDVSLDGGKTWSQAKILPDCTAHDGTTSPCFGHGSWAWRRWRYEGLVPLDAFNKVQKPSNDNKGNGDKDKASSTALLPYSNHHLSATFVVKATDEAYNTQPESHSATWNLRGNLATAWHRLQVRSDNPPPAGGETYPEDPYEGWENI</sequence>
<keyword evidence="8" id="KW-0500">Molybdenum</keyword>
<dbReference type="SMART" id="SM01117">
    <property type="entry name" value="Cyt-b5"/>
    <property type="match status" value="1"/>
</dbReference>
<dbReference type="AlphaFoldDB" id="A0A9P9FLR0"/>
<feature type="compositionally biased region" description="Basic and acidic residues" evidence="15">
    <location>
        <begin position="112"/>
        <end position="122"/>
    </location>
</feature>
<evidence type="ECO:0000313" key="17">
    <source>
        <dbReference type="EMBL" id="KAH7166309.1"/>
    </source>
</evidence>
<feature type="region of interest" description="Disordered" evidence="15">
    <location>
        <begin position="481"/>
        <end position="510"/>
    </location>
</feature>
<evidence type="ECO:0000256" key="15">
    <source>
        <dbReference type="SAM" id="MobiDB-lite"/>
    </source>
</evidence>
<feature type="region of interest" description="Disordered" evidence="15">
    <location>
        <begin position="585"/>
        <end position="604"/>
    </location>
</feature>
<dbReference type="EMBL" id="JAGMUV010000003">
    <property type="protein sequence ID" value="KAH7166309.1"/>
    <property type="molecule type" value="Genomic_DNA"/>
</dbReference>
<evidence type="ECO:0000256" key="12">
    <source>
        <dbReference type="ARBA" id="ARBA00023004"/>
    </source>
</evidence>
<dbReference type="InterPro" id="IPR036400">
    <property type="entry name" value="Cyt_B5-like_heme/steroid_sf"/>
</dbReference>
<accession>A0A9P9FLR0</accession>
<gene>
    <name evidence="17" type="ORF">EDB81DRAFT_283679</name>
</gene>
<evidence type="ECO:0000256" key="14">
    <source>
        <dbReference type="ARBA" id="ARBA00049155"/>
    </source>
</evidence>
<keyword evidence="13" id="KW-0496">Mitochondrion</keyword>
<evidence type="ECO:0000256" key="1">
    <source>
        <dbReference type="ARBA" id="ARBA00001924"/>
    </source>
</evidence>
<dbReference type="FunFam" id="3.10.120.10:FF:000007">
    <property type="entry name" value="Sulfite oxidase, mitochondrial"/>
    <property type="match status" value="1"/>
</dbReference>
<comment type="pathway">
    <text evidence="4">Energy metabolism; sulfur metabolism.</text>
</comment>
<dbReference type="Pfam" id="PF03404">
    <property type="entry name" value="Mo-co_dimer"/>
    <property type="match status" value="2"/>
</dbReference>
<evidence type="ECO:0000256" key="2">
    <source>
        <dbReference type="ARBA" id="ARBA00001970"/>
    </source>
</evidence>
<dbReference type="PROSITE" id="PS50255">
    <property type="entry name" value="CYTOCHROME_B5_2"/>
    <property type="match status" value="1"/>
</dbReference>
<comment type="subcellular location">
    <subcellularLocation>
        <location evidence="3">Mitochondrion intermembrane space</location>
    </subcellularLocation>
</comment>
<dbReference type="FunFam" id="3.90.420.10:FF:000002">
    <property type="entry name" value="sulfite oxidase, mitochondrial"/>
    <property type="match status" value="1"/>
</dbReference>
<evidence type="ECO:0000256" key="9">
    <source>
        <dbReference type="ARBA" id="ARBA00022617"/>
    </source>
</evidence>
<evidence type="ECO:0000256" key="5">
    <source>
        <dbReference type="ARBA" id="ARBA00012505"/>
    </source>
</evidence>
<protein>
    <recommendedName>
        <fullName evidence="7">Nitrate reductase [NADPH]</fullName>
        <ecNumber evidence="6">1.7.1.3</ecNumber>
        <ecNumber evidence="5">1.8.3.1</ecNumber>
    </recommendedName>
</protein>
<dbReference type="EC" id="1.7.1.3" evidence="6"/>
<comment type="cofactor">
    <cofactor evidence="2">
        <name>heme b</name>
        <dbReference type="ChEBI" id="CHEBI:60344"/>
    </cofactor>
</comment>
<dbReference type="GO" id="GO:0050464">
    <property type="term" value="F:nitrate reductase (NADPH) activity"/>
    <property type="evidence" value="ECO:0007669"/>
    <property type="project" value="UniProtKB-EC"/>
</dbReference>
<dbReference type="SUPFAM" id="SSF55856">
    <property type="entry name" value="Cytochrome b5-like heme/steroid binding domain"/>
    <property type="match status" value="1"/>
</dbReference>
<proteinExistence type="predicted"/>
<feature type="region of interest" description="Disordered" evidence="15">
    <location>
        <begin position="654"/>
        <end position="678"/>
    </location>
</feature>
<dbReference type="Gene3D" id="3.90.420.10">
    <property type="entry name" value="Oxidoreductase, molybdopterin-binding domain"/>
    <property type="match status" value="1"/>
</dbReference>
<feature type="compositionally biased region" description="Acidic residues" evidence="15">
    <location>
        <begin position="667"/>
        <end position="678"/>
    </location>
</feature>
<dbReference type="GO" id="GO:0006790">
    <property type="term" value="P:sulfur compound metabolic process"/>
    <property type="evidence" value="ECO:0007669"/>
    <property type="project" value="TreeGrafter"/>
</dbReference>
<keyword evidence="12" id="KW-0408">Iron</keyword>
<feature type="region of interest" description="Disordered" evidence="15">
    <location>
        <begin position="102"/>
        <end position="122"/>
    </location>
</feature>
<feature type="region of interest" description="Disordered" evidence="15">
    <location>
        <begin position="38"/>
        <end position="71"/>
    </location>
</feature>
<evidence type="ECO:0000256" key="10">
    <source>
        <dbReference type="ARBA" id="ARBA00022723"/>
    </source>
</evidence>
<keyword evidence="10" id="KW-0479">Metal-binding</keyword>
<name>A0A9P9FLR0_9HYPO</name>
<feature type="compositionally biased region" description="Low complexity" evidence="15">
    <location>
        <begin position="54"/>
        <end position="71"/>
    </location>
</feature>
<dbReference type="InterPro" id="IPR000572">
    <property type="entry name" value="OxRdtase_Mopterin-bd_dom"/>
</dbReference>
<dbReference type="OrthoDB" id="10051395at2759"/>
<comment type="catalytic activity">
    <reaction evidence="14">
        <text>nitrite + NADP(+) + H2O = nitrate + NADPH + H(+)</text>
        <dbReference type="Rhea" id="RHEA:19061"/>
        <dbReference type="ChEBI" id="CHEBI:15377"/>
        <dbReference type="ChEBI" id="CHEBI:15378"/>
        <dbReference type="ChEBI" id="CHEBI:16301"/>
        <dbReference type="ChEBI" id="CHEBI:17632"/>
        <dbReference type="ChEBI" id="CHEBI:57783"/>
        <dbReference type="ChEBI" id="CHEBI:58349"/>
        <dbReference type="EC" id="1.7.1.3"/>
    </reaction>
</comment>
<dbReference type="Gene3D" id="3.10.120.10">
    <property type="entry name" value="Cytochrome b5-like heme/steroid binding domain"/>
    <property type="match status" value="1"/>
</dbReference>
<feature type="compositionally biased region" description="Polar residues" evidence="15">
    <location>
        <begin position="39"/>
        <end position="48"/>
    </location>
</feature>
<dbReference type="EC" id="1.8.3.1" evidence="5"/>
<evidence type="ECO:0000256" key="4">
    <source>
        <dbReference type="ARBA" id="ARBA00004971"/>
    </source>
</evidence>
<reference evidence="17" key="1">
    <citation type="journal article" date="2021" name="Nat. Commun.">
        <title>Genetic determinants of endophytism in the Arabidopsis root mycobiome.</title>
        <authorList>
            <person name="Mesny F."/>
            <person name="Miyauchi S."/>
            <person name="Thiergart T."/>
            <person name="Pickel B."/>
            <person name="Atanasova L."/>
            <person name="Karlsson M."/>
            <person name="Huettel B."/>
            <person name="Barry K.W."/>
            <person name="Haridas S."/>
            <person name="Chen C."/>
            <person name="Bauer D."/>
            <person name="Andreopoulos W."/>
            <person name="Pangilinan J."/>
            <person name="LaButti K."/>
            <person name="Riley R."/>
            <person name="Lipzen A."/>
            <person name="Clum A."/>
            <person name="Drula E."/>
            <person name="Henrissat B."/>
            <person name="Kohler A."/>
            <person name="Grigoriev I.V."/>
            <person name="Martin F.M."/>
            <person name="Hacquard S."/>
        </authorList>
    </citation>
    <scope>NUCLEOTIDE SEQUENCE</scope>
    <source>
        <strain evidence="17">MPI-CAGE-AT-0147</strain>
    </source>
</reference>
<dbReference type="GO" id="GO:0005758">
    <property type="term" value="C:mitochondrial intermembrane space"/>
    <property type="evidence" value="ECO:0007669"/>
    <property type="project" value="UniProtKB-SubCell"/>
</dbReference>
<keyword evidence="11" id="KW-0560">Oxidoreductase</keyword>
<keyword evidence="9" id="KW-0349">Heme</keyword>
<dbReference type="GO" id="GO:0008482">
    <property type="term" value="F:sulfite oxidase activity"/>
    <property type="evidence" value="ECO:0007669"/>
    <property type="project" value="UniProtKB-EC"/>
</dbReference>
<dbReference type="PANTHER" id="PTHR19372">
    <property type="entry name" value="SULFITE REDUCTASE"/>
    <property type="match status" value="1"/>
</dbReference>
<evidence type="ECO:0000259" key="16">
    <source>
        <dbReference type="PROSITE" id="PS50255"/>
    </source>
</evidence>
<evidence type="ECO:0000256" key="6">
    <source>
        <dbReference type="ARBA" id="ARBA00012673"/>
    </source>
</evidence>
<dbReference type="InterPro" id="IPR001199">
    <property type="entry name" value="Cyt_B5-like_heme/steroid-bd"/>
</dbReference>
<dbReference type="Pfam" id="PF00174">
    <property type="entry name" value="Oxidored_molyb"/>
    <property type="match status" value="1"/>
</dbReference>
<evidence type="ECO:0000313" key="18">
    <source>
        <dbReference type="Proteomes" id="UP000738349"/>
    </source>
</evidence>
<evidence type="ECO:0000256" key="11">
    <source>
        <dbReference type="ARBA" id="ARBA00023002"/>
    </source>
</evidence>
<dbReference type="GO" id="GO:0043546">
    <property type="term" value="F:molybdopterin cofactor binding"/>
    <property type="evidence" value="ECO:0007669"/>
    <property type="project" value="TreeGrafter"/>
</dbReference>
<dbReference type="InterPro" id="IPR008335">
    <property type="entry name" value="Mopterin_OxRdtase_euk"/>
</dbReference>
<keyword evidence="18" id="KW-1185">Reference proteome</keyword>
<dbReference type="GO" id="GO:0020037">
    <property type="term" value="F:heme binding"/>
    <property type="evidence" value="ECO:0007669"/>
    <property type="project" value="TreeGrafter"/>
</dbReference>
<dbReference type="Pfam" id="PF00173">
    <property type="entry name" value="Cyt-b5"/>
    <property type="match status" value="1"/>
</dbReference>
<dbReference type="InterPro" id="IPR036374">
    <property type="entry name" value="OxRdtase_Mopterin-bd_sf"/>
</dbReference>
<dbReference type="SUPFAM" id="SSF81296">
    <property type="entry name" value="E set domains"/>
    <property type="match status" value="2"/>
</dbReference>
<evidence type="ECO:0000256" key="3">
    <source>
        <dbReference type="ARBA" id="ARBA00004569"/>
    </source>
</evidence>
<evidence type="ECO:0000256" key="13">
    <source>
        <dbReference type="ARBA" id="ARBA00023128"/>
    </source>
</evidence>
<feature type="domain" description="Cytochrome b5 heme-binding" evidence="16">
    <location>
        <begin position="121"/>
        <end position="199"/>
    </location>
</feature>
<organism evidence="17 18">
    <name type="scientific">Dactylonectria macrodidyma</name>
    <dbReference type="NCBI Taxonomy" id="307937"/>
    <lineage>
        <taxon>Eukaryota</taxon>
        <taxon>Fungi</taxon>
        <taxon>Dikarya</taxon>
        <taxon>Ascomycota</taxon>
        <taxon>Pezizomycotina</taxon>
        <taxon>Sordariomycetes</taxon>
        <taxon>Hypocreomycetidae</taxon>
        <taxon>Hypocreales</taxon>
        <taxon>Nectriaceae</taxon>
        <taxon>Dactylonectria</taxon>
    </lineage>
</organism>
<dbReference type="PANTHER" id="PTHR19372:SF7">
    <property type="entry name" value="SULFITE OXIDASE, MITOCHONDRIAL"/>
    <property type="match status" value="1"/>
</dbReference>
<dbReference type="SUPFAM" id="SSF56524">
    <property type="entry name" value="Oxidoreductase molybdopterin-binding domain"/>
    <property type="match status" value="1"/>
</dbReference>
<feature type="compositionally biased region" description="Polar residues" evidence="15">
    <location>
        <begin position="483"/>
        <end position="505"/>
    </location>
</feature>
<evidence type="ECO:0000256" key="8">
    <source>
        <dbReference type="ARBA" id="ARBA00022505"/>
    </source>
</evidence>